<evidence type="ECO:0000313" key="3">
    <source>
        <dbReference type="Proteomes" id="UP001175226"/>
    </source>
</evidence>
<gene>
    <name evidence="2" type="ORF">EV421DRAFT_1741880</name>
</gene>
<proteinExistence type="predicted"/>
<feature type="region of interest" description="Disordered" evidence="1">
    <location>
        <begin position="286"/>
        <end position="333"/>
    </location>
</feature>
<comment type="caution">
    <text evidence="2">The sequence shown here is derived from an EMBL/GenBank/DDBJ whole genome shotgun (WGS) entry which is preliminary data.</text>
</comment>
<protein>
    <submittedName>
        <fullName evidence="2">Uncharacterized protein</fullName>
    </submittedName>
</protein>
<name>A0AA39IYU0_9AGAR</name>
<organism evidence="2 3">
    <name type="scientific">Armillaria borealis</name>
    <dbReference type="NCBI Taxonomy" id="47425"/>
    <lineage>
        <taxon>Eukaryota</taxon>
        <taxon>Fungi</taxon>
        <taxon>Dikarya</taxon>
        <taxon>Basidiomycota</taxon>
        <taxon>Agaricomycotina</taxon>
        <taxon>Agaricomycetes</taxon>
        <taxon>Agaricomycetidae</taxon>
        <taxon>Agaricales</taxon>
        <taxon>Marasmiineae</taxon>
        <taxon>Physalacriaceae</taxon>
        <taxon>Armillaria</taxon>
    </lineage>
</organism>
<evidence type="ECO:0000256" key="1">
    <source>
        <dbReference type="SAM" id="MobiDB-lite"/>
    </source>
</evidence>
<reference evidence="2" key="1">
    <citation type="submission" date="2023-06" db="EMBL/GenBank/DDBJ databases">
        <authorList>
            <consortium name="Lawrence Berkeley National Laboratory"/>
            <person name="Ahrendt S."/>
            <person name="Sahu N."/>
            <person name="Indic B."/>
            <person name="Wong-Bajracharya J."/>
            <person name="Merenyi Z."/>
            <person name="Ke H.-M."/>
            <person name="Monk M."/>
            <person name="Kocsube S."/>
            <person name="Drula E."/>
            <person name="Lipzen A."/>
            <person name="Balint B."/>
            <person name="Henrissat B."/>
            <person name="Andreopoulos B."/>
            <person name="Martin F.M."/>
            <person name="Harder C.B."/>
            <person name="Rigling D."/>
            <person name="Ford K.L."/>
            <person name="Foster G.D."/>
            <person name="Pangilinan J."/>
            <person name="Papanicolaou A."/>
            <person name="Barry K."/>
            <person name="LaButti K."/>
            <person name="Viragh M."/>
            <person name="Koriabine M."/>
            <person name="Yan M."/>
            <person name="Riley R."/>
            <person name="Champramary S."/>
            <person name="Plett K.L."/>
            <person name="Tsai I.J."/>
            <person name="Slot J."/>
            <person name="Sipos G."/>
            <person name="Plett J."/>
            <person name="Nagy L.G."/>
            <person name="Grigoriev I.V."/>
        </authorList>
    </citation>
    <scope>NUCLEOTIDE SEQUENCE</scope>
    <source>
        <strain evidence="2">FPL87.14</strain>
    </source>
</reference>
<feature type="region of interest" description="Disordered" evidence="1">
    <location>
        <begin position="1"/>
        <end position="55"/>
    </location>
</feature>
<accession>A0AA39IYU0</accession>
<evidence type="ECO:0000313" key="2">
    <source>
        <dbReference type="EMBL" id="KAK0433011.1"/>
    </source>
</evidence>
<dbReference type="Proteomes" id="UP001175226">
    <property type="component" value="Unassembled WGS sequence"/>
</dbReference>
<dbReference type="AlphaFoldDB" id="A0AA39IYU0"/>
<sequence length="333" mass="37778">MHWKIQDQVPSASAGRERTFINQDDVDEQGDDDSRNGGNRGKSKTGLPTFNEGSDDNVHLGVDSTTQPWIPPSFVHPPFSTRRIMSIKLIYSPDVVITAPKLGTRRSVGIVDYWKDMTWWAQFLARPGMSKFTDFVRVPSHSNLCVTIPQEREPMDFGKPNHAKRTPTVNCCRHAYNGTYKDMHGFEYIDWRPASELQSCKGQCLAASKTPGQLDPPFASQLKNFKVDASWRAKHQERGPCHHHGYAGSFTVVLGFEYIEPWQCPLYFQSFWRQIGQKSISGVKTMPFEDQKRANSKPCSEPMRGDPMNSKSIKTQNRRVTLTDINSGPNPRN</sequence>
<dbReference type="EMBL" id="JAUEPT010000086">
    <property type="protein sequence ID" value="KAK0433011.1"/>
    <property type="molecule type" value="Genomic_DNA"/>
</dbReference>
<feature type="compositionally biased region" description="Polar residues" evidence="1">
    <location>
        <begin position="309"/>
        <end position="333"/>
    </location>
</feature>
<keyword evidence="3" id="KW-1185">Reference proteome</keyword>